<feature type="binding site" evidence="4">
    <location>
        <begin position="249"/>
        <end position="250"/>
    </location>
    <ligand>
        <name>FAD</name>
        <dbReference type="ChEBI" id="CHEBI:57692"/>
    </ligand>
</feature>
<reference evidence="7" key="1">
    <citation type="journal article" date="2010" name="Nature">
        <title>The Amphimedon queenslandica genome and the evolution of animal complexity.</title>
        <authorList>
            <person name="Srivastava M."/>
            <person name="Simakov O."/>
            <person name="Chapman J."/>
            <person name="Fahey B."/>
            <person name="Gauthier M.E."/>
            <person name="Mitros T."/>
            <person name="Richards G.S."/>
            <person name="Conaco C."/>
            <person name="Dacre M."/>
            <person name="Hellsten U."/>
            <person name="Larroux C."/>
            <person name="Putnam N.H."/>
            <person name="Stanke M."/>
            <person name="Adamska M."/>
            <person name="Darling A."/>
            <person name="Degnan S.M."/>
            <person name="Oakley T.H."/>
            <person name="Plachetzki D.C."/>
            <person name="Zhai Y."/>
            <person name="Adamski M."/>
            <person name="Calcino A."/>
            <person name="Cummins S.F."/>
            <person name="Goodstein D.M."/>
            <person name="Harris C."/>
            <person name="Jackson D.J."/>
            <person name="Leys S.P."/>
            <person name="Shu S."/>
            <person name="Woodcroft B.J."/>
            <person name="Vervoort M."/>
            <person name="Kosik K.S."/>
            <person name="Manning G."/>
            <person name="Degnan B.M."/>
            <person name="Rokhsar D.S."/>
        </authorList>
    </citation>
    <scope>NUCLEOTIDE SEQUENCE [LARGE SCALE GENOMIC DNA]</scope>
</reference>
<keyword evidence="3 4" id="KW-0274">FAD</keyword>
<dbReference type="SUPFAM" id="SSF46689">
    <property type="entry name" value="Homeodomain-like"/>
    <property type="match status" value="1"/>
</dbReference>
<keyword evidence="3" id="KW-0678">Repressor</keyword>
<dbReference type="Proteomes" id="UP000007879">
    <property type="component" value="Unassembled WGS sequence"/>
</dbReference>
<dbReference type="EC" id="1.14.99.66" evidence="3"/>
<keyword evidence="2 3" id="KW-0560">Oxidoreductase</keyword>
<keyword evidence="3" id="KW-0156">Chromatin regulator</keyword>
<dbReference type="KEGG" id="aqu:100631436"/>
<keyword evidence="7" id="KW-1185">Reference proteome</keyword>
<dbReference type="Gene3D" id="3.50.50.60">
    <property type="entry name" value="FAD/NAD(P)-binding domain"/>
    <property type="match status" value="2"/>
</dbReference>
<evidence type="ECO:0000256" key="1">
    <source>
        <dbReference type="ARBA" id="ARBA00005995"/>
    </source>
</evidence>
<dbReference type="PANTHER" id="PTHR10742">
    <property type="entry name" value="FLAVIN MONOAMINE OXIDASE"/>
    <property type="match status" value="1"/>
</dbReference>
<dbReference type="Gene3D" id="3.90.660.10">
    <property type="match status" value="1"/>
</dbReference>
<organism evidence="6 7">
    <name type="scientific">Amphimedon queenslandica</name>
    <name type="common">Sponge</name>
    <dbReference type="NCBI Taxonomy" id="400682"/>
    <lineage>
        <taxon>Eukaryota</taxon>
        <taxon>Metazoa</taxon>
        <taxon>Porifera</taxon>
        <taxon>Demospongiae</taxon>
        <taxon>Heteroscleromorpha</taxon>
        <taxon>Haplosclerida</taxon>
        <taxon>Niphatidae</taxon>
        <taxon>Amphimedon</taxon>
    </lineage>
</organism>
<dbReference type="SUPFAM" id="SSF54373">
    <property type="entry name" value="FAD-linked reductases, C-terminal domain"/>
    <property type="match status" value="1"/>
</dbReference>
<evidence type="ECO:0000256" key="3">
    <source>
        <dbReference type="PIRNR" id="PIRNR038051"/>
    </source>
</evidence>
<keyword evidence="3" id="KW-0539">Nucleus</keyword>
<dbReference type="Pfam" id="PF01593">
    <property type="entry name" value="Amino_oxidase"/>
    <property type="match status" value="1"/>
</dbReference>
<dbReference type="SUPFAM" id="SSF51905">
    <property type="entry name" value="FAD/NAD(P)-binding domain"/>
    <property type="match status" value="1"/>
</dbReference>
<dbReference type="GO" id="GO:0005634">
    <property type="term" value="C:nucleus"/>
    <property type="evidence" value="ECO:0007669"/>
    <property type="project" value="UniProtKB-SubCell"/>
</dbReference>
<evidence type="ECO:0000313" key="7">
    <source>
        <dbReference type="Proteomes" id="UP000007879"/>
    </source>
</evidence>
<accession>A0AAN0IWE3</accession>
<dbReference type="FunFam" id="1.10.10.10:FF:000064">
    <property type="entry name" value="Lysine-specific histone demethylase 1A"/>
    <property type="match status" value="1"/>
</dbReference>
<dbReference type="FunFam" id="3.50.50.60:FF:000582">
    <property type="entry name" value="Probable lysine-specific histone demethylase 1"/>
    <property type="match status" value="1"/>
</dbReference>
<comment type="cofactor">
    <cofactor evidence="3 4">
        <name>FAD</name>
        <dbReference type="ChEBI" id="CHEBI:57692"/>
    </cofactor>
</comment>
<comment type="catalytic activity">
    <reaction evidence="3">
        <text>N(6),N(6)-dimethyl-L-lysyl(4)-[histone H3] + 2 A + 2 H2O = L-lysyl(4)-[histone H3] + 2 formaldehyde + 2 AH2</text>
        <dbReference type="Rhea" id="RHEA:60244"/>
        <dbReference type="Rhea" id="RHEA-COMP:15540"/>
        <dbReference type="Rhea" id="RHEA-COMP:15547"/>
        <dbReference type="ChEBI" id="CHEBI:13193"/>
        <dbReference type="ChEBI" id="CHEBI:15377"/>
        <dbReference type="ChEBI" id="CHEBI:16842"/>
        <dbReference type="ChEBI" id="CHEBI:17499"/>
        <dbReference type="ChEBI" id="CHEBI:29969"/>
        <dbReference type="ChEBI" id="CHEBI:61976"/>
        <dbReference type="EC" id="1.14.99.66"/>
    </reaction>
</comment>
<evidence type="ECO:0000259" key="5">
    <source>
        <dbReference type="PROSITE" id="PS50934"/>
    </source>
</evidence>
<dbReference type="InterPro" id="IPR036188">
    <property type="entry name" value="FAD/NAD-bd_sf"/>
</dbReference>
<comment type="subcellular location">
    <subcellularLocation>
        <location evidence="3">Nucleus</location>
    </subcellularLocation>
</comment>
<keyword evidence="3" id="KW-0805">Transcription regulation</keyword>
<evidence type="ECO:0000313" key="6">
    <source>
        <dbReference type="EnsemblMetazoa" id="XP_019848756.1"/>
    </source>
</evidence>
<proteinExistence type="inferred from homology"/>
<dbReference type="Gene3D" id="1.10.287.80">
    <property type="entry name" value="ATP synthase, gamma subunit, helix hairpin domain"/>
    <property type="match status" value="1"/>
</dbReference>
<feature type="binding site" evidence="4">
    <location>
        <position position="227"/>
    </location>
    <ligand>
        <name>FAD</name>
        <dbReference type="ChEBI" id="CHEBI:57692"/>
    </ligand>
</feature>
<dbReference type="InterPro" id="IPR050281">
    <property type="entry name" value="Flavin_monoamine_oxidase"/>
</dbReference>
<dbReference type="InterPro" id="IPR036388">
    <property type="entry name" value="WH-like_DNA-bd_sf"/>
</dbReference>
<keyword evidence="3" id="KW-0804">Transcription</keyword>
<dbReference type="GO" id="GO:0006355">
    <property type="term" value="P:regulation of DNA-templated transcription"/>
    <property type="evidence" value="ECO:0007669"/>
    <property type="project" value="InterPro"/>
</dbReference>
<keyword evidence="3" id="KW-0285">Flavoprotein</keyword>
<evidence type="ECO:0000256" key="2">
    <source>
        <dbReference type="ARBA" id="ARBA00023002"/>
    </source>
</evidence>
<dbReference type="Pfam" id="PF04433">
    <property type="entry name" value="SWIRM"/>
    <property type="match status" value="1"/>
</dbReference>
<dbReference type="GO" id="GO:0140682">
    <property type="term" value="F:FAD-dependent H3K4me/H3K4me3 demethylase activity"/>
    <property type="evidence" value="ECO:0007669"/>
    <property type="project" value="UniProtKB-EC"/>
</dbReference>
<protein>
    <recommendedName>
        <fullName evidence="3">Lysine-specific histone demethylase</fullName>
        <ecNumber evidence="3">1.14.99.66</ecNumber>
    </recommendedName>
</protein>
<dbReference type="PIRSF" id="PIRSF038051">
    <property type="entry name" value="Histone_Lys-demethylase"/>
    <property type="match status" value="1"/>
</dbReference>
<feature type="binding site" evidence="4">
    <location>
        <begin position="722"/>
        <end position="723"/>
    </location>
    <ligand>
        <name>FAD</name>
        <dbReference type="ChEBI" id="CHEBI:57692"/>
    </ligand>
</feature>
<dbReference type="GO" id="GO:0003682">
    <property type="term" value="F:chromatin binding"/>
    <property type="evidence" value="ECO:0007669"/>
    <property type="project" value="TreeGrafter"/>
</dbReference>
<sequence>MEGDPVMECIQSQLVAGAPELQQTNIDNIEAETDEVIVSTQEQAILHQRLLYAPEDDERVSSEQVPVLMDDEFSSDSDSDIEPDLPPGLDGAAFQSRLPANKLTRQEIDFFPDIASGSQSAIMEFLRIRNKLLQAWLHDPLNELTADKAQSIANIPHSVSGKSNLVLRIHGYLSRYGFINFGVFKQQNPLEGKMPFKVLVIGGGISGLMTARQLQYFGLDVSILEARDRIGGRVNTFRKGAYSADLGAMVVTGLGGNPLSVIRKQVGLQMSKIRRRCPLYYTTGEMVPRERDRTVELEFNRLLDTVSYLSHHLQVDQLNGHSLSLGEALELLIELQEKHSREKLKEHLTIMSSLQLELKGIYTQIKEIQMKLKEGQERQRQLLEAHGNNPNDIDFIKRSTEQDLYQLFQQYDTLHEQRQDIENRLDEAEDTDIPAVYLSPRDRQILDWHFANLEFANASPLNVLSLRHWDQDDDFEFTGAHLCLRDGYDALPKSLSKGLDIRLKTAVTAINYSADGTEVIATSTESGCTNTFKADAVVVTVPLGVLKAGAITFQPPLPEWKQQAINDLGFGLLNKVILCFEQRFWDANVHLFGHVASSTTSRGELFMFWHLSFTPVLIALLAGEDAVKYESLPDDVVTAKAMAVLRSIFGDNSVPEPKETFVTRWRGDEYARGSYSYIASGSSGNDYDFLAASVSPTRAGSTVPRPRLFFAGEHTIRNYPATVHGALLSGLREAGKVADFLLGASYTPRPLSSSAEVAQPPVTLSELI</sequence>
<feature type="binding site" evidence="4">
    <location>
        <begin position="198"/>
        <end position="226"/>
    </location>
    <ligand>
        <name>FAD</name>
        <dbReference type="ChEBI" id="CHEBI:57692"/>
    </ligand>
</feature>
<feature type="binding site" evidence="4">
    <location>
        <position position="713"/>
    </location>
    <ligand>
        <name>FAD</name>
        <dbReference type="ChEBI" id="CHEBI:57692"/>
    </ligand>
</feature>
<dbReference type="EnsemblMetazoa" id="XM_019993197.1">
    <property type="protein sequence ID" value="XP_019848756.1"/>
    <property type="gene ID" value="LOC100631436"/>
</dbReference>
<dbReference type="InterPro" id="IPR002937">
    <property type="entry name" value="Amino_oxidase"/>
</dbReference>
<dbReference type="InterPro" id="IPR007526">
    <property type="entry name" value="SWIRM"/>
</dbReference>
<dbReference type="GO" id="GO:0050660">
    <property type="term" value="F:flavin adenine dinucleotide binding"/>
    <property type="evidence" value="ECO:0007669"/>
    <property type="project" value="UniProtKB-UniRule"/>
</dbReference>
<evidence type="ECO:0000256" key="4">
    <source>
        <dbReference type="PIRSR" id="PIRSR038051-1"/>
    </source>
</evidence>
<feature type="domain" description="SWIRM" evidence="5">
    <location>
        <begin position="89"/>
        <end position="190"/>
    </location>
</feature>
<name>A0AAN0IWE3_AMPQE</name>
<dbReference type="InterPro" id="IPR009057">
    <property type="entry name" value="Homeodomain-like_sf"/>
</dbReference>
<gene>
    <name evidence="6" type="primary">100631436</name>
</gene>
<dbReference type="PANTHER" id="PTHR10742:SF386">
    <property type="entry name" value="LYSINE-SPECIFIC HISTONE DEMETHYLASE 1A"/>
    <property type="match status" value="1"/>
</dbReference>
<comment type="similarity">
    <text evidence="1 3">Belongs to the flavin monoamine oxidase family.</text>
</comment>
<dbReference type="InterPro" id="IPR017366">
    <property type="entry name" value="Hist_Lys-spec_deMease"/>
</dbReference>
<feature type="binding site" evidence="4">
    <location>
        <position position="233"/>
    </location>
    <ligand>
        <name>FAD</name>
        <dbReference type="ChEBI" id="CHEBI:57692"/>
    </ligand>
</feature>
<dbReference type="AlphaFoldDB" id="A0AAN0IWE3"/>
<dbReference type="PROSITE" id="PS50934">
    <property type="entry name" value="SWIRM"/>
    <property type="match status" value="1"/>
</dbReference>
<comment type="function">
    <text evidence="3">Histone demethylase that specifically demethylates 'Lys-4' of histone H3, a specific tag for epigenetic transcriptional activation, thereby acting as a corepressor. Acts by oxidizing the substrate by FAD to generate the corresponding imine that is subsequently hydrolyzed. Demethylates both mono- and di-methylated 'Lys-4' of histone H3.</text>
</comment>
<reference evidence="6" key="2">
    <citation type="submission" date="2024-06" db="UniProtKB">
        <authorList>
            <consortium name="EnsemblMetazoa"/>
        </authorList>
    </citation>
    <scope>IDENTIFICATION</scope>
</reference>
<dbReference type="Gene3D" id="1.10.10.10">
    <property type="entry name" value="Winged helix-like DNA-binding domain superfamily/Winged helix DNA-binding domain"/>
    <property type="match status" value="1"/>
</dbReference>